<protein>
    <submittedName>
        <fullName evidence="1">Reverse transcriptase</fullName>
    </submittedName>
</protein>
<keyword evidence="1" id="KW-0808">Transferase</keyword>
<reference evidence="1 2" key="1">
    <citation type="submission" date="2019-09" db="EMBL/GenBank/DDBJ databases">
        <title>The hologenome of the rock-dwelling lichen Lasallia pustulata.</title>
        <authorList>
            <person name="Greshake Tzovaras B."/>
            <person name="Segers F."/>
            <person name="Bicker A."/>
            <person name="Dal Grande F."/>
            <person name="Otte J."/>
            <person name="Hankeln T."/>
            <person name="Schmitt I."/>
            <person name="Ebersberger I."/>
        </authorList>
    </citation>
    <scope>NUCLEOTIDE SEQUENCE [LARGE SCALE GENOMIC DNA]</scope>
    <source>
        <strain evidence="1">A1-1</strain>
    </source>
</reference>
<dbReference type="GO" id="GO:0003964">
    <property type="term" value="F:RNA-directed DNA polymerase activity"/>
    <property type="evidence" value="ECO:0007669"/>
    <property type="project" value="UniProtKB-KW"/>
</dbReference>
<dbReference type="Proteomes" id="UP000324767">
    <property type="component" value="Unassembled WGS sequence"/>
</dbReference>
<comment type="caution">
    <text evidence="1">The sequence shown here is derived from an EMBL/GenBank/DDBJ whole genome shotgun (WGS) entry which is preliminary data.</text>
</comment>
<organism evidence="1 2">
    <name type="scientific">Lasallia pustulata</name>
    <dbReference type="NCBI Taxonomy" id="136370"/>
    <lineage>
        <taxon>Eukaryota</taxon>
        <taxon>Fungi</taxon>
        <taxon>Dikarya</taxon>
        <taxon>Ascomycota</taxon>
        <taxon>Pezizomycotina</taxon>
        <taxon>Lecanoromycetes</taxon>
        <taxon>OSLEUM clade</taxon>
        <taxon>Umbilicariomycetidae</taxon>
        <taxon>Umbilicariales</taxon>
        <taxon>Umbilicariaceae</taxon>
        <taxon>Lasallia</taxon>
    </lineage>
</organism>
<dbReference type="GO" id="GO:0003676">
    <property type="term" value="F:nucleic acid binding"/>
    <property type="evidence" value="ECO:0007669"/>
    <property type="project" value="InterPro"/>
</dbReference>
<dbReference type="OrthoDB" id="4368687at2759"/>
<keyword evidence="1" id="KW-0695">RNA-directed DNA polymerase</keyword>
<keyword evidence="1" id="KW-0548">Nucleotidyltransferase</keyword>
<dbReference type="EMBL" id="VXIT01000019">
    <property type="protein sequence ID" value="KAA6407155.1"/>
    <property type="molecule type" value="Genomic_DNA"/>
</dbReference>
<evidence type="ECO:0000313" key="1">
    <source>
        <dbReference type="EMBL" id="KAA6407155.1"/>
    </source>
</evidence>
<proteinExistence type="predicted"/>
<gene>
    <name evidence="1" type="ORF">FRX48_08956</name>
</gene>
<dbReference type="AlphaFoldDB" id="A0A5M8PD54"/>
<name>A0A5M8PD54_9LECA</name>
<dbReference type="Gene3D" id="3.30.420.10">
    <property type="entry name" value="Ribonuclease H-like superfamily/Ribonuclease H"/>
    <property type="match status" value="1"/>
</dbReference>
<dbReference type="InterPro" id="IPR036397">
    <property type="entry name" value="RNaseH_sf"/>
</dbReference>
<accession>A0A5M8PD54</accession>
<sequence length="125" mass="13978">MAHTGRFSRVARRLDEYACTTYTWTSTPGRLTPGRVHLDEYTWTCTPGRVHLETTVFGAELQGIAMATTMAMTVKETRIQDMWAVNIYVDNQAAIRAAAEPGRQSGQYLLKEVVQGIDKLREAGI</sequence>
<evidence type="ECO:0000313" key="2">
    <source>
        <dbReference type="Proteomes" id="UP000324767"/>
    </source>
</evidence>